<proteinExistence type="predicted"/>
<keyword evidence="2" id="KW-1185">Reference proteome</keyword>
<comment type="caution">
    <text evidence="1">The sequence shown here is derived from an EMBL/GenBank/DDBJ whole genome shotgun (WGS) entry which is preliminary data.</text>
</comment>
<name>A0A176WQ16_MARPO</name>
<dbReference type="AlphaFoldDB" id="A0A176WQ16"/>
<accession>A0A176WQ16</accession>
<dbReference type="Proteomes" id="UP000077202">
    <property type="component" value="Unassembled WGS sequence"/>
</dbReference>
<protein>
    <submittedName>
        <fullName evidence="1">Uncharacterized protein</fullName>
    </submittedName>
</protein>
<evidence type="ECO:0000313" key="1">
    <source>
        <dbReference type="EMBL" id="OAE34711.1"/>
    </source>
</evidence>
<gene>
    <name evidence="1" type="ORF">AXG93_4347s1030</name>
</gene>
<sequence>MKKIQENIGNLFMIFDFDGTLAATNRLVAAGAGLGEKDGAADEQLGQRAGGCTGEDQYSLPTCSSWAFGWTTWTGQFAFRRRQISRVSRSITQYLSARRDQNLSLVMKNGGFAVKFTDEDGRLAKAKSSSASRRMVS</sequence>
<reference evidence="1" key="1">
    <citation type="submission" date="2016-03" db="EMBL/GenBank/DDBJ databases">
        <title>Mechanisms controlling the formation of the plant cell surface in tip-growing cells are functionally conserved among land plants.</title>
        <authorList>
            <person name="Honkanen S."/>
            <person name="Jones V.A."/>
            <person name="Morieri G."/>
            <person name="Champion C."/>
            <person name="Hetherington A.J."/>
            <person name="Kelly S."/>
            <person name="Saint-Marcoux D."/>
            <person name="Proust H."/>
            <person name="Prescott H."/>
            <person name="Dolan L."/>
        </authorList>
    </citation>
    <scope>NUCLEOTIDE SEQUENCE [LARGE SCALE GENOMIC DNA]</scope>
    <source>
        <tissue evidence="1">Whole gametophyte</tissue>
    </source>
</reference>
<organism evidence="1 2">
    <name type="scientific">Marchantia polymorpha subsp. ruderalis</name>
    <dbReference type="NCBI Taxonomy" id="1480154"/>
    <lineage>
        <taxon>Eukaryota</taxon>
        <taxon>Viridiplantae</taxon>
        <taxon>Streptophyta</taxon>
        <taxon>Embryophyta</taxon>
        <taxon>Marchantiophyta</taxon>
        <taxon>Marchantiopsida</taxon>
        <taxon>Marchantiidae</taxon>
        <taxon>Marchantiales</taxon>
        <taxon>Marchantiaceae</taxon>
        <taxon>Marchantia</taxon>
    </lineage>
</organism>
<evidence type="ECO:0000313" key="2">
    <source>
        <dbReference type="Proteomes" id="UP000077202"/>
    </source>
</evidence>
<dbReference type="EMBL" id="LVLJ01000347">
    <property type="protein sequence ID" value="OAE34711.1"/>
    <property type="molecule type" value="Genomic_DNA"/>
</dbReference>